<dbReference type="InterPro" id="IPR041013">
    <property type="entry name" value="AOC-like"/>
</dbReference>
<dbReference type="RefSeq" id="WP_087926203.1">
    <property type="nucleotide sequence ID" value="NZ_CP021744.1"/>
</dbReference>
<reference evidence="3 4" key="1">
    <citation type="submission" date="2017-06" db="EMBL/GenBank/DDBJ databases">
        <title>Streptomyces albireticuli Genome sequencing and assembly.</title>
        <authorList>
            <person name="Wang Y."/>
            <person name="Du B."/>
            <person name="Ding Y."/>
            <person name="Liu H."/>
            <person name="Hou Q."/>
            <person name="Liu K."/>
            <person name="Yao L."/>
            <person name="Wang C."/>
        </authorList>
    </citation>
    <scope>NUCLEOTIDE SEQUENCE [LARGE SCALE GENOMIC DNA]</scope>
    <source>
        <strain evidence="3 4">MDJK11</strain>
    </source>
</reference>
<dbReference type="GO" id="GO:0016853">
    <property type="term" value="F:isomerase activity"/>
    <property type="evidence" value="ECO:0007669"/>
    <property type="project" value="InterPro"/>
</dbReference>
<accession>A0A1Z2L0L4</accession>
<feature type="domain" description="Allene oxide cyclase barrel-like" evidence="2">
    <location>
        <begin position="55"/>
        <end position="160"/>
    </location>
</feature>
<dbReference type="Gene3D" id="2.40.480.10">
    <property type="entry name" value="Allene oxide cyclase-like"/>
    <property type="match status" value="1"/>
</dbReference>
<dbReference type="KEGG" id="salj:SMD11_2154"/>
<organism evidence="3 4">
    <name type="scientific">Streptomyces albireticuli</name>
    <dbReference type="NCBI Taxonomy" id="1940"/>
    <lineage>
        <taxon>Bacteria</taxon>
        <taxon>Bacillati</taxon>
        <taxon>Actinomycetota</taxon>
        <taxon>Actinomycetes</taxon>
        <taxon>Kitasatosporales</taxon>
        <taxon>Streptomycetaceae</taxon>
        <taxon>Streptomyces</taxon>
    </lineage>
</organism>
<name>A0A1Z2L0L4_9ACTN</name>
<gene>
    <name evidence="3" type="ORF">SMD11_2154</name>
</gene>
<dbReference type="AlphaFoldDB" id="A0A1Z2L0L4"/>
<evidence type="ECO:0000256" key="1">
    <source>
        <dbReference type="SAM" id="SignalP"/>
    </source>
</evidence>
<feature type="chain" id="PRO_5013074326" description="Allene oxide cyclase barrel-like domain-containing protein" evidence="1">
    <location>
        <begin position="33"/>
        <end position="169"/>
    </location>
</feature>
<proteinExistence type="predicted"/>
<dbReference type="InterPro" id="IPR044859">
    <property type="entry name" value="Allene_oxi_cyc_Dirigent"/>
</dbReference>
<evidence type="ECO:0000259" key="2">
    <source>
        <dbReference type="Pfam" id="PF18678"/>
    </source>
</evidence>
<sequence>MRKRALPALGLTVAAAGIAGAALALSPATAGAASPAYTGPRTVTIEAVERGTSINMVDVAPADSALGDQLIGTGDLVGTDGRTLGTSSFQGISTDAEPRTSEMLTFVYDLGDGNKITTSGTAKLNAKGPVFDEQFAITGGTGKYKNARGQVRVLQETVEQAKVTFDIQL</sequence>
<dbReference type="Pfam" id="PF18678">
    <property type="entry name" value="AOC_like"/>
    <property type="match status" value="1"/>
</dbReference>
<protein>
    <recommendedName>
        <fullName evidence="2">Allene oxide cyclase barrel-like domain-containing protein</fullName>
    </recommendedName>
</protein>
<dbReference type="OrthoDB" id="5195420at2"/>
<evidence type="ECO:0000313" key="3">
    <source>
        <dbReference type="EMBL" id="ARZ67806.1"/>
    </source>
</evidence>
<dbReference type="Proteomes" id="UP000195755">
    <property type="component" value="Chromosome"/>
</dbReference>
<feature type="signal peptide" evidence="1">
    <location>
        <begin position="1"/>
        <end position="32"/>
    </location>
</feature>
<evidence type="ECO:0000313" key="4">
    <source>
        <dbReference type="Proteomes" id="UP000195755"/>
    </source>
</evidence>
<keyword evidence="1" id="KW-0732">Signal</keyword>
<dbReference type="EMBL" id="CP021744">
    <property type="protein sequence ID" value="ARZ67806.1"/>
    <property type="molecule type" value="Genomic_DNA"/>
</dbReference>
<dbReference type="GO" id="GO:0017000">
    <property type="term" value="P:antibiotic biosynthetic process"/>
    <property type="evidence" value="ECO:0007669"/>
    <property type="project" value="InterPro"/>
</dbReference>